<accession>A0A286SFE4</accession>
<reference evidence="2 3" key="1">
    <citation type="submission" date="2017-09" db="EMBL/GenBank/DDBJ databases">
        <title>The diverse metabolic capabilities of V. boronicumulans make it an excellent choice for continued studies on novel biodegradation.</title>
        <authorList>
            <person name="Sun S."/>
        </authorList>
    </citation>
    <scope>NUCLEOTIDE SEQUENCE [LARGE SCALE GENOMIC DNA]</scope>
    <source>
        <strain evidence="2 3">J1</strain>
    </source>
</reference>
<dbReference type="KEGG" id="vbo:CKY39_19355"/>
<name>A0A286SFE4_9BURK</name>
<evidence type="ECO:0000259" key="1">
    <source>
        <dbReference type="PROSITE" id="PS51186"/>
    </source>
</evidence>
<protein>
    <submittedName>
        <fullName evidence="2">GNAT family N-acetyltransferase</fullName>
    </submittedName>
</protein>
<evidence type="ECO:0000313" key="3">
    <source>
        <dbReference type="Proteomes" id="UP000217154"/>
    </source>
</evidence>
<dbReference type="AlphaFoldDB" id="A0A286SFE4"/>
<dbReference type="InterPro" id="IPR016181">
    <property type="entry name" value="Acyl_CoA_acyltransferase"/>
</dbReference>
<proteinExistence type="predicted"/>
<dbReference type="Proteomes" id="UP000217154">
    <property type="component" value="Chromosome"/>
</dbReference>
<dbReference type="Gene3D" id="3.40.630.30">
    <property type="match status" value="1"/>
</dbReference>
<dbReference type="SUPFAM" id="SSF55729">
    <property type="entry name" value="Acyl-CoA N-acyltransferases (Nat)"/>
    <property type="match status" value="1"/>
</dbReference>
<dbReference type="InterPro" id="IPR000182">
    <property type="entry name" value="GNAT_dom"/>
</dbReference>
<keyword evidence="2" id="KW-0808">Transferase</keyword>
<dbReference type="GO" id="GO:0016747">
    <property type="term" value="F:acyltransferase activity, transferring groups other than amino-acyl groups"/>
    <property type="evidence" value="ECO:0007669"/>
    <property type="project" value="InterPro"/>
</dbReference>
<dbReference type="EMBL" id="CP023284">
    <property type="protein sequence ID" value="ATA57824.1"/>
    <property type="molecule type" value="Genomic_DNA"/>
</dbReference>
<dbReference type="Pfam" id="PF00583">
    <property type="entry name" value="Acetyltransf_1"/>
    <property type="match status" value="1"/>
</dbReference>
<feature type="domain" description="N-acetyltransferase" evidence="1">
    <location>
        <begin position="1"/>
        <end position="141"/>
    </location>
</feature>
<sequence>MDIRPARISDLEALVRLDTVAAHDAHRAVQIKGWIEDRFCHVIEMDGDIAAYGVLHHHFLDCGFIEMLMVGEPLRRRRLGQKLVDHFQSICERPKLFTSTNRSNTAMQSLLKEAGFRESGHIENLDADDPEQVFFWPCARPR</sequence>
<evidence type="ECO:0000313" key="2">
    <source>
        <dbReference type="EMBL" id="ATA57824.1"/>
    </source>
</evidence>
<organism evidence="2 3">
    <name type="scientific">Variovorax boronicumulans</name>
    <dbReference type="NCBI Taxonomy" id="436515"/>
    <lineage>
        <taxon>Bacteria</taxon>
        <taxon>Pseudomonadati</taxon>
        <taxon>Pseudomonadota</taxon>
        <taxon>Betaproteobacteria</taxon>
        <taxon>Burkholderiales</taxon>
        <taxon>Comamonadaceae</taxon>
        <taxon>Variovorax</taxon>
    </lineage>
</organism>
<dbReference type="PROSITE" id="PS51186">
    <property type="entry name" value="GNAT"/>
    <property type="match status" value="1"/>
</dbReference>
<gene>
    <name evidence="2" type="ORF">CKY39_19355</name>
</gene>